<reference evidence="3" key="1">
    <citation type="submission" date="2020-08" db="EMBL/GenBank/DDBJ databases">
        <authorList>
            <person name="Cejkova D."/>
            <person name="Kubasova T."/>
            <person name="Jahodarova E."/>
            <person name="Rychlik I."/>
        </authorList>
    </citation>
    <scope>NUCLEOTIDE SEQUENCE</scope>
    <source>
        <strain evidence="3">An824</strain>
    </source>
</reference>
<reference evidence="3" key="2">
    <citation type="journal article" date="2021" name="Sci. Rep.">
        <title>The distribution of antibiotic resistance genes in chicken gut microbiota commensals.</title>
        <authorList>
            <person name="Juricova H."/>
            <person name="Matiasovicova J."/>
            <person name="Kubasova T."/>
            <person name="Cejkova D."/>
            <person name="Rychlik I."/>
        </authorList>
    </citation>
    <scope>NUCLEOTIDE SEQUENCE</scope>
    <source>
        <strain evidence="3">An824</strain>
    </source>
</reference>
<keyword evidence="1" id="KW-0804">Transcription</keyword>
<dbReference type="RefSeq" id="WP_205104062.1">
    <property type="nucleotide sequence ID" value="NZ_JACJJG010000020.1"/>
</dbReference>
<dbReference type="InterPro" id="IPR036735">
    <property type="entry name" value="NGN_dom_sf"/>
</dbReference>
<dbReference type="GO" id="GO:0006354">
    <property type="term" value="P:DNA-templated transcription elongation"/>
    <property type="evidence" value="ECO:0007669"/>
    <property type="project" value="InterPro"/>
</dbReference>
<evidence type="ECO:0000256" key="1">
    <source>
        <dbReference type="ARBA" id="ARBA00023163"/>
    </source>
</evidence>
<dbReference type="Gene3D" id="3.30.70.940">
    <property type="entry name" value="NusG, N-terminal domain"/>
    <property type="match status" value="1"/>
</dbReference>
<dbReference type="AlphaFoldDB" id="A0A939B7J1"/>
<dbReference type="EMBL" id="JACJJG010000020">
    <property type="protein sequence ID" value="MBM6673378.1"/>
    <property type="molecule type" value="Genomic_DNA"/>
</dbReference>
<evidence type="ECO:0000259" key="2">
    <source>
        <dbReference type="Pfam" id="PF02357"/>
    </source>
</evidence>
<sequence length="504" mass="58423">MKDKLNNVDYCWYIVRTRPHREKATVELLEKYKAENSNILEIYAPDRTTVDVGLGKEIKKGPLFSGFVFVLATQKALSEFLGRYSMEEFIQYERKTENGKKASMSVIPEEQMRQLKDYNENYPDTAIPLERPYTDYAFNPKTNEPNDIVKVIDGPLAGTEGYITKFRRDKRLVYHLKGLDRAVSIPNIWNFHVVRVHNAEGDKQTLGTIKERAVDLLIGMIQGCGYGDKTLPMLYEFIDELTFKPSLVDFCKSLYNKGHKELSQRFAKLDTKNAELILNLIRYEKDNPGYVKSNWKKLIIRPFLTPTPGAELKDNQHEIKIQHTNFIEIIRKVDITEQVYYPSKEKEETVTTTYYAHIGIIQDKDKESFTLFANWDYFLGEYFMTAGKANEKLVKGTKIQAANNPDNLEKKEIYKEKLIESFHNYAPTLYNILTNEKSKVKPIQNFNIAKERLNVMAITVTSEAGIDGAKDELINTCTNICTEINTTTHLAVWRRYLRTVWLHI</sequence>
<keyword evidence="4" id="KW-1185">Reference proteome</keyword>
<dbReference type="Pfam" id="PF02357">
    <property type="entry name" value="NusG"/>
    <property type="match status" value="1"/>
</dbReference>
<comment type="caution">
    <text evidence="3">The sequence shown here is derived from an EMBL/GenBank/DDBJ whole genome shotgun (WGS) entry which is preliminary data.</text>
</comment>
<protein>
    <submittedName>
        <fullName evidence="3">Antitermination protein NusG</fullName>
    </submittedName>
</protein>
<dbReference type="GO" id="GO:0003735">
    <property type="term" value="F:structural constituent of ribosome"/>
    <property type="evidence" value="ECO:0007669"/>
    <property type="project" value="InterPro"/>
</dbReference>
<accession>A0A939B7J1</accession>
<dbReference type="GO" id="GO:0006412">
    <property type="term" value="P:translation"/>
    <property type="evidence" value="ECO:0007669"/>
    <property type="project" value="InterPro"/>
</dbReference>
<feature type="domain" description="NusG-like N-terminal" evidence="2">
    <location>
        <begin position="11"/>
        <end position="75"/>
    </location>
</feature>
<gene>
    <name evidence="3" type="ORF">H6A34_05765</name>
</gene>
<dbReference type="Proteomes" id="UP000706891">
    <property type="component" value="Unassembled WGS sequence"/>
</dbReference>
<dbReference type="InterPro" id="IPR006645">
    <property type="entry name" value="NGN-like_dom"/>
</dbReference>
<dbReference type="InterPro" id="IPR005825">
    <property type="entry name" value="Ribosomal_uL24_CS"/>
</dbReference>
<name>A0A939B7J1_9BACT</name>
<dbReference type="PROSITE" id="PS01108">
    <property type="entry name" value="RIBOSOMAL_L24"/>
    <property type="match status" value="1"/>
</dbReference>
<evidence type="ECO:0000313" key="3">
    <source>
        <dbReference type="EMBL" id="MBM6673378.1"/>
    </source>
</evidence>
<dbReference type="GO" id="GO:0005840">
    <property type="term" value="C:ribosome"/>
    <property type="evidence" value="ECO:0007669"/>
    <property type="project" value="InterPro"/>
</dbReference>
<proteinExistence type="predicted"/>
<dbReference type="SUPFAM" id="SSF82679">
    <property type="entry name" value="N-utilization substance G protein NusG, N-terminal domain"/>
    <property type="match status" value="1"/>
</dbReference>
<evidence type="ECO:0000313" key="4">
    <source>
        <dbReference type="Proteomes" id="UP000706891"/>
    </source>
</evidence>
<organism evidence="3 4">
    <name type="scientific">Marseilla massiliensis</name>
    <dbReference type="NCBI Taxonomy" id="1841864"/>
    <lineage>
        <taxon>Bacteria</taxon>
        <taxon>Pseudomonadati</taxon>
        <taxon>Bacteroidota</taxon>
        <taxon>Bacteroidia</taxon>
        <taxon>Bacteroidales</taxon>
        <taxon>Prevotellaceae</taxon>
        <taxon>Marseilla</taxon>
    </lineage>
</organism>